<dbReference type="Proteomes" id="UP001199750">
    <property type="component" value="Unassembled WGS sequence"/>
</dbReference>
<evidence type="ECO:0000256" key="1">
    <source>
        <dbReference type="SAM" id="SignalP"/>
    </source>
</evidence>
<dbReference type="GO" id="GO:0004180">
    <property type="term" value="F:carboxypeptidase activity"/>
    <property type="evidence" value="ECO:0007669"/>
    <property type="project" value="UniProtKB-KW"/>
</dbReference>
<evidence type="ECO:0000313" key="4">
    <source>
        <dbReference type="Proteomes" id="UP000284434"/>
    </source>
</evidence>
<evidence type="ECO:0000313" key="3">
    <source>
        <dbReference type="EMBL" id="RGY05863.1"/>
    </source>
</evidence>
<feature type="chain" id="PRO_5019066393" evidence="1">
    <location>
        <begin position="20"/>
        <end position="363"/>
    </location>
</feature>
<dbReference type="EMBL" id="QSCO01000015">
    <property type="protein sequence ID" value="RGY05863.1"/>
    <property type="molecule type" value="Genomic_DNA"/>
</dbReference>
<keyword evidence="2" id="KW-0645">Protease</keyword>
<keyword evidence="2" id="KW-0378">Hydrolase</keyword>
<dbReference type="InterPro" id="IPR008969">
    <property type="entry name" value="CarboxyPept-like_regulatory"/>
</dbReference>
<protein>
    <submittedName>
        <fullName evidence="2">Carboxypeptidase-like regulatory domain-containing protein</fullName>
    </submittedName>
</protein>
<dbReference type="Proteomes" id="UP000284434">
    <property type="component" value="Unassembled WGS sequence"/>
</dbReference>
<name>A0A413IB18_9BACT</name>
<reference evidence="3 4" key="1">
    <citation type="submission" date="2018-08" db="EMBL/GenBank/DDBJ databases">
        <title>A genome reference for cultivated species of the human gut microbiota.</title>
        <authorList>
            <person name="Zou Y."/>
            <person name="Xue W."/>
            <person name="Luo G."/>
        </authorList>
    </citation>
    <scope>NUCLEOTIDE SEQUENCE [LARGE SCALE GENOMIC DNA]</scope>
    <source>
        <strain evidence="3 4">OF03-11</strain>
    </source>
</reference>
<dbReference type="EMBL" id="JAKNDN010000026">
    <property type="protein sequence ID" value="MCG4960838.1"/>
    <property type="molecule type" value="Genomic_DNA"/>
</dbReference>
<sequence>MKRFKYLAFLLWMMPLAFGACTDDDNDEITDEEYIAGAAVVNLTVVDGETDLPIAEVTLKQTALKISETTDANGKATLTFDQAPRAVANLVFSHEAYQDYTTTVAIGEVSEGSTKNVEVKIALNPKTVSYVINFTVLDDSTFLPITGVSILGLETGADMTDADGVATVKVPGPGDYTLGLAMTGYDTAYVSATMPDEGMPGETITVDCGTVMMTVAGGFRIEEVDLSSFTWQLDSMVVWSRDRGTIGSIILSKEQYMAGEGYTVDWDRRSDFGTYDFDYIISASGAVDFRYPLCFKLHYEEASYAPGCYRVEVVKFLEPGDNSVVKDESYYDYKKKKLVLRFLFHEDWCSAEDWDAYYYSAVE</sequence>
<dbReference type="SUPFAM" id="SSF49464">
    <property type="entry name" value="Carboxypeptidase regulatory domain-like"/>
    <property type="match status" value="2"/>
</dbReference>
<dbReference type="AlphaFoldDB" id="A0A413IB18"/>
<dbReference type="RefSeq" id="WP_013613525.1">
    <property type="nucleotide sequence ID" value="NZ_JADMZE010000016.1"/>
</dbReference>
<keyword evidence="2" id="KW-0121">Carboxypeptidase</keyword>
<evidence type="ECO:0000313" key="2">
    <source>
        <dbReference type="EMBL" id="MCG4960838.1"/>
    </source>
</evidence>
<organism evidence="3 4">
    <name type="scientific">Odoribacter splanchnicus</name>
    <dbReference type="NCBI Taxonomy" id="28118"/>
    <lineage>
        <taxon>Bacteria</taxon>
        <taxon>Pseudomonadati</taxon>
        <taxon>Bacteroidota</taxon>
        <taxon>Bacteroidia</taxon>
        <taxon>Bacteroidales</taxon>
        <taxon>Odoribacteraceae</taxon>
        <taxon>Odoribacter</taxon>
    </lineage>
</organism>
<dbReference type="PROSITE" id="PS51257">
    <property type="entry name" value="PROKAR_LIPOPROTEIN"/>
    <property type="match status" value="1"/>
</dbReference>
<reference evidence="2" key="2">
    <citation type="submission" date="2022-01" db="EMBL/GenBank/DDBJ databases">
        <title>Collection of gut derived symbiotic bacterial strains cultured from healthy donors.</title>
        <authorList>
            <person name="Lin H."/>
            <person name="Kohout C."/>
            <person name="Waligurski E."/>
            <person name="Pamer E.G."/>
        </authorList>
    </citation>
    <scope>NUCLEOTIDE SEQUENCE</scope>
    <source>
        <strain evidence="2">DFI.1.149</strain>
    </source>
</reference>
<proteinExistence type="predicted"/>
<feature type="signal peptide" evidence="1">
    <location>
        <begin position="1"/>
        <end position="19"/>
    </location>
</feature>
<dbReference type="GeneID" id="61276607"/>
<gene>
    <name evidence="3" type="ORF">DXA53_11230</name>
    <name evidence="2" type="ORF">L0P03_13410</name>
</gene>
<comment type="caution">
    <text evidence="3">The sequence shown here is derived from an EMBL/GenBank/DDBJ whole genome shotgun (WGS) entry which is preliminary data.</text>
</comment>
<accession>A0A413IB18</accession>
<keyword evidence="1" id="KW-0732">Signal</keyword>